<keyword evidence="3" id="KW-1185">Reference proteome</keyword>
<dbReference type="Pfam" id="PF04266">
    <property type="entry name" value="ASCH"/>
    <property type="match status" value="1"/>
</dbReference>
<dbReference type="SUPFAM" id="SSF88697">
    <property type="entry name" value="PUA domain-like"/>
    <property type="match status" value="1"/>
</dbReference>
<evidence type="ECO:0000313" key="2">
    <source>
        <dbReference type="EMBL" id="KAL3506776.1"/>
    </source>
</evidence>
<dbReference type="Proteomes" id="UP001630127">
    <property type="component" value="Unassembled WGS sequence"/>
</dbReference>
<organism evidence="2 3">
    <name type="scientific">Cinchona calisaya</name>
    <dbReference type="NCBI Taxonomy" id="153742"/>
    <lineage>
        <taxon>Eukaryota</taxon>
        <taxon>Viridiplantae</taxon>
        <taxon>Streptophyta</taxon>
        <taxon>Embryophyta</taxon>
        <taxon>Tracheophyta</taxon>
        <taxon>Spermatophyta</taxon>
        <taxon>Magnoliopsida</taxon>
        <taxon>eudicotyledons</taxon>
        <taxon>Gunneridae</taxon>
        <taxon>Pentapetalae</taxon>
        <taxon>asterids</taxon>
        <taxon>lamiids</taxon>
        <taxon>Gentianales</taxon>
        <taxon>Rubiaceae</taxon>
        <taxon>Cinchonoideae</taxon>
        <taxon>Cinchoneae</taxon>
        <taxon>Cinchona</taxon>
    </lineage>
</organism>
<dbReference type="SMART" id="SM01022">
    <property type="entry name" value="ASCH"/>
    <property type="match status" value="1"/>
</dbReference>
<dbReference type="InterPro" id="IPR007374">
    <property type="entry name" value="ASCH_domain"/>
</dbReference>
<dbReference type="PANTHER" id="PTHR34204:SF2">
    <property type="entry name" value="RNA-BINDING ASCH DOMAIN PROTEIN"/>
    <property type="match status" value="1"/>
</dbReference>
<comment type="caution">
    <text evidence="2">The sequence shown here is derived from an EMBL/GenBank/DDBJ whole genome shotgun (WGS) entry which is preliminary data.</text>
</comment>
<evidence type="ECO:0000313" key="3">
    <source>
        <dbReference type="Proteomes" id="UP001630127"/>
    </source>
</evidence>
<feature type="domain" description="ASCH" evidence="1">
    <location>
        <begin position="140"/>
        <end position="243"/>
    </location>
</feature>
<name>A0ABD2YIP0_9GENT</name>
<gene>
    <name evidence="2" type="ORF">ACH5RR_032158</name>
</gene>
<reference evidence="2 3" key="1">
    <citation type="submission" date="2024-11" db="EMBL/GenBank/DDBJ databases">
        <title>A near-complete genome assembly of Cinchona calisaya.</title>
        <authorList>
            <person name="Lian D.C."/>
            <person name="Zhao X.W."/>
            <person name="Wei L."/>
        </authorList>
    </citation>
    <scope>NUCLEOTIDE SEQUENCE [LARGE SCALE GENOMIC DNA]</scope>
    <source>
        <tissue evidence="2">Nenye</tissue>
    </source>
</reference>
<dbReference type="CDD" id="cd06555">
    <property type="entry name" value="ASCH_PF0470_like"/>
    <property type="match status" value="1"/>
</dbReference>
<dbReference type="Gene3D" id="2.30.130.30">
    <property type="entry name" value="Hypothetical protein"/>
    <property type="match status" value="1"/>
</dbReference>
<proteinExistence type="predicted"/>
<dbReference type="PANTHER" id="PTHR34204">
    <property type="entry name" value="RNA-BINDING ASCH DOMAIN PROTEIN"/>
    <property type="match status" value="1"/>
</dbReference>
<dbReference type="AlphaFoldDB" id="A0ABD2YIP0"/>
<accession>A0ABD2YIP0</accession>
<protein>
    <recommendedName>
        <fullName evidence="1">ASCH domain-containing protein</fullName>
    </recommendedName>
</protein>
<dbReference type="EMBL" id="JBJUIK010000013">
    <property type="protein sequence ID" value="KAL3506776.1"/>
    <property type="molecule type" value="Genomic_DNA"/>
</dbReference>
<sequence length="399" mass="44582">MATEAPPPAQPASPGVGRVQLKDCIEELLKFTLTSSVNGELDLGLSKDYCSQLLQQDDSSTPFPSFTDTLTGVPSYPLYKHLAATLYQSISSGTLFRISDKLESINEDNSYNLKEEEWTKLIMEEGSQLQSILATVDFELHVQEPFFSQLKDGQKTVEGRCAIGNYNRIVPGAFILFNKSLLLQVQDVHRYVSFREMLEAESLQRVLPGVKTIEEGVQVYRNFYSEEKESSNGVIAICVTKPTSQLYNCMTTIILGLSCGGIQRMLNMVHTVGTNLEKLPPPASTLISSFLTLHNPHVKGSKLTGGARALAKHVNRSSDKYWGNFWGSDSNKNRLAFNTISHLVARSCWLNMHTVPPHGVVFEIRVAEGFGARWSEDGHQFIGFLEPYMMDGHSKRWKH</sequence>
<dbReference type="InterPro" id="IPR015947">
    <property type="entry name" value="PUA-like_sf"/>
</dbReference>
<evidence type="ECO:0000259" key="1">
    <source>
        <dbReference type="SMART" id="SM01022"/>
    </source>
</evidence>